<evidence type="ECO:0000259" key="14">
    <source>
        <dbReference type="Pfam" id="PF07715"/>
    </source>
</evidence>
<evidence type="ECO:0000256" key="6">
    <source>
        <dbReference type="ARBA" id="ARBA00023077"/>
    </source>
</evidence>
<accession>A0A0A7PEM5</accession>
<dbReference type="PROSITE" id="PS01156">
    <property type="entry name" value="TONB_DEPENDENT_REC_2"/>
    <property type="match status" value="1"/>
</dbReference>
<proteinExistence type="inferred from homology"/>
<dbReference type="InterPro" id="IPR036942">
    <property type="entry name" value="Beta-barrel_TonB_sf"/>
</dbReference>
<sequence>MSIRIIGAGSRARMLCGSAIVAALLGTPAAAYTQSADTSSQTEEGSTESDSEIVVTGTSIRGIPPTGSGLISVSRDDAKLIGAASTPELLATVPQLNSFNTAPRTSNNGLGSFAPGLRGLPASATLPLMNGHRLISGSTQQTNPDYPFLPELAIERVEIVADGASAIYGSEAVAGVVNFITRKRVSGFEANVRYGFADDYHAFNAGGIFGHEWSSGSFVAAYQYAENSNITGADRRYRSLDFRAAGGVDTRSAVCPNANVNLFAGTIYAAPSLTPGLNTCDPRGPVDLVPENRTHSVFVSARQELASNITLWGDLLYSDRKDVVQAALPGQTFVLLTAANPFFRAPPGTGTLFEYVDFRPDNLVGADHFDQTFRVRTGNATAGIDVKLPGDFKASLYGTYNWSRNDTFQPGINTTALTAAAAGTTAATALDPFGTRTNPAVVAAILDNPTDFTNRQRTRIGAVKIDGPLAKLPGGELKIAAGAEYRRETYRQRGSSGGVGFPEDLERDVKSLYGELFVPIFGEGNAAPMVRSLALSLSGRYDHYSDFGSTTNPKVGITWEPVEGLNLRGSYGRSFRAPGLRDLGSTVGSYYAAAALVDAFGARDPLRGATQVNTILLFGGNQNLKPEKARTFSLGADFRPSFAPGFSAGATFYDIKYNDVIGTPSGLGALIFTDPTFAPLVTRDPTAAQVSGAIANTVPFFYTFSAVPTIGNILDLRQGNFGIRKTNGVDFDVRYRHTAGFGTVFGGIAGNYILKYRTQLSPTSAVSNSLDAGIPRTTLRTTLGVTAGPVTFVNFVNHRSGVTASFATPTGTSLYKAKGYTTIDLRLSLRLPDLGFAKGTEVGMQINDLFDATPPFFPGTDGVGGSYNAIGRYAAMSLRTSF</sequence>
<evidence type="ECO:0000256" key="3">
    <source>
        <dbReference type="ARBA" id="ARBA00022452"/>
    </source>
</evidence>
<dbReference type="RefSeq" id="WP_039573702.1">
    <property type="nucleotide sequence ID" value="NZ_CP009122.1"/>
</dbReference>
<dbReference type="PROSITE" id="PS52016">
    <property type="entry name" value="TONB_DEPENDENT_REC_3"/>
    <property type="match status" value="1"/>
</dbReference>
<feature type="short sequence motif" description="TonB C-terminal box" evidence="10">
    <location>
        <begin position="865"/>
        <end position="882"/>
    </location>
</feature>
<dbReference type="InterPro" id="IPR037066">
    <property type="entry name" value="Plug_dom_sf"/>
</dbReference>
<gene>
    <name evidence="15" type="ORF">SKP52_08185</name>
</gene>
<dbReference type="OrthoDB" id="7051241at2"/>
<dbReference type="SUPFAM" id="SSF56935">
    <property type="entry name" value="Porins"/>
    <property type="match status" value="1"/>
</dbReference>
<keyword evidence="2 9" id="KW-0813">Transport</keyword>
<comment type="subcellular location">
    <subcellularLocation>
        <location evidence="1 9">Cell outer membrane</location>
        <topology evidence="1 9">Multi-pass membrane protein</topology>
    </subcellularLocation>
</comment>
<evidence type="ECO:0000256" key="11">
    <source>
        <dbReference type="RuleBase" id="RU003357"/>
    </source>
</evidence>
<dbReference type="EMBL" id="CP009122">
    <property type="protein sequence ID" value="AJA08556.1"/>
    <property type="molecule type" value="Genomic_DNA"/>
</dbReference>
<keyword evidence="16" id="KW-1185">Reference proteome</keyword>
<evidence type="ECO:0000256" key="5">
    <source>
        <dbReference type="ARBA" id="ARBA00022729"/>
    </source>
</evidence>
<evidence type="ECO:0000256" key="10">
    <source>
        <dbReference type="PROSITE-ProRule" id="PRU10144"/>
    </source>
</evidence>
<dbReference type="Gene3D" id="2.40.170.20">
    <property type="entry name" value="TonB-dependent receptor, beta-barrel domain"/>
    <property type="match status" value="1"/>
</dbReference>
<evidence type="ECO:0000256" key="4">
    <source>
        <dbReference type="ARBA" id="ARBA00022692"/>
    </source>
</evidence>
<keyword evidence="7 9" id="KW-0472">Membrane</keyword>
<dbReference type="InterPro" id="IPR012910">
    <property type="entry name" value="Plug_dom"/>
</dbReference>
<evidence type="ECO:0000313" key="16">
    <source>
        <dbReference type="Proteomes" id="UP000030907"/>
    </source>
</evidence>
<keyword evidence="5 12" id="KW-0732">Signal</keyword>
<keyword evidence="4 9" id="KW-0812">Transmembrane</keyword>
<evidence type="ECO:0000256" key="8">
    <source>
        <dbReference type="ARBA" id="ARBA00023237"/>
    </source>
</evidence>
<dbReference type="Proteomes" id="UP000030907">
    <property type="component" value="Chromosome"/>
</dbReference>
<evidence type="ECO:0000256" key="2">
    <source>
        <dbReference type="ARBA" id="ARBA00022448"/>
    </source>
</evidence>
<evidence type="ECO:0000256" key="7">
    <source>
        <dbReference type="ARBA" id="ARBA00023136"/>
    </source>
</evidence>
<feature type="domain" description="TonB-dependent receptor-like beta-barrel" evidence="13">
    <location>
        <begin position="352"/>
        <end position="832"/>
    </location>
</feature>
<evidence type="ECO:0000313" key="15">
    <source>
        <dbReference type="EMBL" id="AJA08556.1"/>
    </source>
</evidence>
<dbReference type="HOGENOM" id="CLU_010745_0_1_5"/>
<reference evidence="15 16" key="1">
    <citation type="journal article" date="2015" name="Int. J. Syst. Evol. Microbiol.">
        <title>Description of Sphingopyxis fribergensis sp. nov. - a soil bacterium with the ability to degrade styrene and phenylacetic acid.</title>
        <authorList>
            <person name="Oelschlagel M."/>
            <person name="Ruckert C."/>
            <person name="Kalinowski J."/>
            <person name="Schmidt G."/>
            <person name="Schlomann M."/>
            <person name="Tischler D."/>
        </authorList>
    </citation>
    <scope>NUCLEOTIDE SEQUENCE [LARGE SCALE GENOMIC DNA]</scope>
    <source>
        <strain evidence="15 16">Kp5.2</strain>
    </source>
</reference>
<dbReference type="KEGG" id="sphk:SKP52_08185"/>
<dbReference type="Gene3D" id="2.170.130.10">
    <property type="entry name" value="TonB-dependent receptor, plug domain"/>
    <property type="match status" value="1"/>
</dbReference>
<evidence type="ECO:0000256" key="1">
    <source>
        <dbReference type="ARBA" id="ARBA00004571"/>
    </source>
</evidence>
<keyword evidence="8 9" id="KW-0998">Cell outer membrane</keyword>
<name>A0A0A7PEM5_9SPHN</name>
<protein>
    <submittedName>
        <fullName evidence="15">TonB-dependent receptor</fullName>
    </submittedName>
</protein>
<keyword evidence="6 11" id="KW-0798">TonB box</keyword>
<feature type="signal peptide" evidence="12">
    <location>
        <begin position="1"/>
        <end position="31"/>
    </location>
</feature>
<keyword evidence="3 9" id="KW-1134">Transmembrane beta strand</keyword>
<dbReference type="InterPro" id="IPR010917">
    <property type="entry name" value="TonB_rcpt_CS"/>
</dbReference>
<dbReference type="PANTHER" id="PTHR47234">
    <property type="match status" value="1"/>
</dbReference>
<dbReference type="PANTHER" id="PTHR47234:SF2">
    <property type="entry name" value="TONB-DEPENDENT RECEPTOR"/>
    <property type="match status" value="1"/>
</dbReference>
<dbReference type="STRING" id="1515612.SKP52_08185"/>
<dbReference type="Pfam" id="PF07715">
    <property type="entry name" value="Plug"/>
    <property type="match status" value="1"/>
</dbReference>
<feature type="domain" description="TonB-dependent receptor plug" evidence="14">
    <location>
        <begin position="72"/>
        <end position="176"/>
    </location>
</feature>
<evidence type="ECO:0000259" key="13">
    <source>
        <dbReference type="Pfam" id="PF00593"/>
    </source>
</evidence>
<organism evidence="15 16">
    <name type="scientific">Sphingopyxis fribergensis</name>
    <dbReference type="NCBI Taxonomy" id="1515612"/>
    <lineage>
        <taxon>Bacteria</taxon>
        <taxon>Pseudomonadati</taxon>
        <taxon>Pseudomonadota</taxon>
        <taxon>Alphaproteobacteria</taxon>
        <taxon>Sphingomonadales</taxon>
        <taxon>Sphingomonadaceae</taxon>
        <taxon>Sphingopyxis</taxon>
    </lineage>
</organism>
<dbReference type="AlphaFoldDB" id="A0A0A7PEM5"/>
<dbReference type="InterPro" id="IPR000531">
    <property type="entry name" value="Beta-barrel_TonB"/>
</dbReference>
<feature type="chain" id="PRO_5002030678" evidence="12">
    <location>
        <begin position="32"/>
        <end position="882"/>
    </location>
</feature>
<comment type="similarity">
    <text evidence="9 11">Belongs to the TonB-dependent receptor family.</text>
</comment>
<dbReference type="Pfam" id="PF00593">
    <property type="entry name" value="TonB_dep_Rec_b-barrel"/>
    <property type="match status" value="1"/>
</dbReference>
<keyword evidence="15" id="KW-0675">Receptor</keyword>
<dbReference type="InterPro" id="IPR039426">
    <property type="entry name" value="TonB-dep_rcpt-like"/>
</dbReference>
<evidence type="ECO:0000256" key="9">
    <source>
        <dbReference type="PROSITE-ProRule" id="PRU01360"/>
    </source>
</evidence>
<evidence type="ECO:0000256" key="12">
    <source>
        <dbReference type="SAM" id="SignalP"/>
    </source>
</evidence>
<dbReference type="GO" id="GO:0009279">
    <property type="term" value="C:cell outer membrane"/>
    <property type="evidence" value="ECO:0007669"/>
    <property type="project" value="UniProtKB-SubCell"/>
</dbReference>